<keyword evidence="6 9" id="KW-0378">Hydrolase</keyword>
<accession>A0A2J7ZMB4</accession>
<dbReference type="PANTHER" id="PTHR24006">
    <property type="entry name" value="UBIQUITIN CARBOXYL-TERMINAL HYDROLASE"/>
    <property type="match status" value="1"/>
</dbReference>
<dbReference type="InterPro" id="IPR038765">
    <property type="entry name" value="Papain-like_cys_pep_sf"/>
</dbReference>
<dbReference type="EMBL" id="PGGS01000905">
    <property type="protein sequence ID" value="PNH01408.1"/>
    <property type="molecule type" value="Genomic_DNA"/>
</dbReference>
<dbReference type="OrthoDB" id="420187at2759"/>
<keyword evidence="10" id="KW-1185">Reference proteome</keyword>
<dbReference type="EC" id="3.4.19.12" evidence="3"/>
<comment type="catalytic activity">
    <reaction evidence="1">
        <text>Thiol-dependent hydrolysis of ester, thioester, amide, peptide and isopeptide bonds formed by the C-terminal Gly of ubiquitin (a 76-residue protein attached to proteins as an intracellular targeting signal).</text>
        <dbReference type="EC" id="3.4.19.12"/>
    </reaction>
</comment>
<evidence type="ECO:0000256" key="7">
    <source>
        <dbReference type="ARBA" id="ARBA00022807"/>
    </source>
</evidence>
<dbReference type="InterPro" id="IPR028881">
    <property type="entry name" value="PAN2_UCH_dom"/>
</dbReference>
<comment type="caution">
    <text evidence="9">The sequence shown here is derived from an EMBL/GenBank/DDBJ whole genome shotgun (WGS) entry which is preliminary data.</text>
</comment>
<evidence type="ECO:0000256" key="3">
    <source>
        <dbReference type="ARBA" id="ARBA00012759"/>
    </source>
</evidence>
<protein>
    <recommendedName>
        <fullName evidence="3">ubiquitinyl hydrolase 1</fullName>
        <ecNumber evidence="3">3.4.19.12</ecNumber>
    </recommendedName>
</protein>
<evidence type="ECO:0000256" key="2">
    <source>
        <dbReference type="ARBA" id="ARBA00009085"/>
    </source>
</evidence>
<sequence length="148" mass="16217">MSTSSPIKAASTTVSDLFGGVLQSEIVCLECGKVSDKYDHITTVTHREPLSNGGRAPPHTVKSAFDLYTKGEILNGRERYMCEVCKKLVKGLKELTIHDDLDDPDVLVLHLNRFTVSTGGVSIKNQALNLEPYMTFQGIYVSGQGESR</sequence>
<dbReference type="Pfam" id="PF13423">
    <property type="entry name" value="UCH_1"/>
    <property type="match status" value="1"/>
</dbReference>
<keyword evidence="7" id="KW-0788">Thiol protease</keyword>
<feature type="domain" description="USP" evidence="8">
    <location>
        <begin position="1"/>
        <end position="148"/>
    </location>
</feature>
<dbReference type="SUPFAM" id="SSF54001">
    <property type="entry name" value="Cysteine proteinases"/>
    <property type="match status" value="1"/>
</dbReference>
<evidence type="ECO:0000256" key="4">
    <source>
        <dbReference type="ARBA" id="ARBA00022670"/>
    </source>
</evidence>
<organism evidence="9 10">
    <name type="scientific">Tetrabaena socialis</name>
    <dbReference type="NCBI Taxonomy" id="47790"/>
    <lineage>
        <taxon>Eukaryota</taxon>
        <taxon>Viridiplantae</taxon>
        <taxon>Chlorophyta</taxon>
        <taxon>core chlorophytes</taxon>
        <taxon>Chlorophyceae</taxon>
        <taxon>CS clade</taxon>
        <taxon>Chlamydomonadales</taxon>
        <taxon>Tetrabaenaceae</taxon>
        <taxon>Tetrabaena</taxon>
    </lineage>
</organism>
<name>A0A2J7ZMB4_9CHLO</name>
<dbReference type="PROSITE" id="PS50235">
    <property type="entry name" value="USP_3"/>
    <property type="match status" value="1"/>
</dbReference>
<reference evidence="9 10" key="1">
    <citation type="journal article" date="2017" name="Mol. Biol. Evol.">
        <title>The 4-celled Tetrabaena socialis nuclear genome reveals the essential components for genetic control of cell number at the origin of multicellularity in the volvocine lineage.</title>
        <authorList>
            <person name="Featherston J."/>
            <person name="Arakaki Y."/>
            <person name="Hanschen E.R."/>
            <person name="Ferris P.J."/>
            <person name="Michod R.E."/>
            <person name="Olson B.J.S.C."/>
            <person name="Nozaki H."/>
            <person name="Durand P.M."/>
        </authorList>
    </citation>
    <scope>NUCLEOTIDE SEQUENCE [LARGE SCALE GENOMIC DNA]</scope>
    <source>
        <strain evidence="9 10">NIES-571</strain>
    </source>
</reference>
<dbReference type="Gene3D" id="3.90.70.10">
    <property type="entry name" value="Cysteine proteinases"/>
    <property type="match status" value="1"/>
</dbReference>
<comment type="similarity">
    <text evidence="2">Belongs to the peptidase C19 family.</text>
</comment>
<dbReference type="PANTHER" id="PTHR24006:SF758">
    <property type="entry name" value="UBIQUITIN CARBOXYL-TERMINAL HYDROLASE 36"/>
    <property type="match status" value="1"/>
</dbReference>
<keyword evidence="4" id="KW-0645">Protease</keyword>
<evidence type="ECO:0000313" key="10">
    <source>
        <dbReference type="Proteomes" id="UP000236333"/>
    </source>
</evidence>
<evidence type="ECO:0000313" key="9">
    <source>
        <dbReference type="EMBL" id="PNH01408.1"/>
    </source>
</evidence>
<dbReference type="GO" id="GO:0006508">
    <property type="term" value="P:proteolysis"/>
    <property type="evidence" value="ECO:0007669"/>
    <property type="project" value="UniProtKB-KW"/>
</dbReference>
<dbReference type="InterPro" id="IPR028889">
    <property type="entry name" value="USP"/>
</dbReference>
<proteinExistence type="inferred from homology"/>
<dbReference type="Proteomes" id="UP000236333">
    <property type="component" value="Unassembled WGS sequence"/>
</dbReference>
<keyword evidence="5" id="KW-0833">Ubl conjugation pathway</keyword>
<dbReference type="InterPro" id="IPR050164">
    <property type="entry name" value="Peptidase_C19"/>
</dbReference>
<gene>
    <name evidence="9" type="ORF">TSOC_012714</name>
</gene>
<evidence type="ECO:0000256" key="1">
    <source>
        <dbReference type="ARBA" id="ARBA00000707"/>
    </source>
</evidence>
<dbReference type="GO" id="GO:0005829">
    <property type="term" value="C:cytosol"/>
    <property type="evidence" value="ECO:0007669"/>
    <property type="project" value="TreeGrafter"/>
</dbReference>
<evidence type="ECO:0000259" key="8">
    <source>
        <dbReference type="PROSITE" id="PS50235"/>
    </source>
</evidence>
<evidence type="ECO:0000256" key="5">
    <source>
        <dbReference type="ARBA" id="ARBA00022786"/>
    </source>
</evidence>
<evidence type="ECO:0000256" key="6">
    <source>
        <dbReference type="ARBA" id="ARBA00022801"/>
    </source>
</evidence>
<dbReference type="GO" id="GO:0005634">
    <property type="term" value="C:nucleus"/>
    <property type="evidence" value="ECO:0007669"/>
    <property type="project" value="TreeGrafter"/>
</dbReference>
<dbReference type="GO" id="GO:0004843">
    <property type="term" value="F:cysteine-type deubiquitinase activity"/>
    <property type="evidence" value="ECO:0007669"/>
    <property type="project" value="UniProtKB-EC"/>
</dbReference>
<dbReference type="GO" id="GO:0016579">
    <property type="term" value="P:protein deubiquitination"/>
    <property type="evidence" value="ECO:0007669"/>
    <property type="project" value="TreeGrafter"/>
</dbReference>
<dbReference type="AlphaFoldDB" id="A0A2J7ZMB4"/>